<feature type="region of interest" description="Disordered" evidence="18">
    <location>
        <begin position="389"/>
        <end position="414"/>
    </location>
</feature>
<keyword evidence="8" id="KW-0809">Transit peptide</keyword>
<evidence type="ECO:0000313" key="20">
    <source>
        <dbReference type="EMBL" id="MQL73829.1"/>
    </source>
</evidence>
<evidence type="ECO:0000256" key="4">
    <source>
        <dbReference type="ARBA" id="ARBA00011245"/>
    </source>
</evidence>
<evidence type="ECO:0000256" key="12">
    <source>
        <dbReference type="ARBA" id="ARBA00031688"/>
    </source>
</evidence>
<evidence type="ECO:0000256" key="5">
    <source>
        <dbReference type="ARBA" id="ARBA00013016"/>
    </source>
</evidence>
<reference evidence="20" key="1">
    <citation type="submission" date="2017-07" db="EMBL/GenBank/DDBJ databases">
        <title>Taro Niue Genome Assembly and Annotation.</title>
        <authorList>
            <person name="Atibalentja N."/>
            <person name="Keating K."/>
            <person name="Fields C.J."/>
        </authorList>
    </citation>
    <scope>NUCLEOTIDE SEQUENCE</scope>
    <source>
        <strain evidence="20">Niue_2</strain>
        <tissue evidence="20">Leaf</tissue>
    </source>
</reference>
<dbReference type="Gene3D" id="3.40.30.10">
    <property type="entry name" value="Glutaredoxin"/>
    <property type="match status" value="1"/>
</dbReference>
<evidence type="ECO:0000256" key="10">
    <source>
        <dbReference type="ARBA" id="ARBA00023128"/>
    </source>
</evidence>
<dbReference type="FunFam" id="3.40.30.10:FF:000190">
    <property type="entry name" value="Peroxiredoxin"/>
    <property type="match status" value="1"/>
</dbReference>
<dbReference type="PANTHER" id="PTHR10430">
    <property type="entry name" value="PEROXIREDOXIN"/>
    <property type="match status" value="1"/>
</dbReference>
<name>A0A843U005_COLES</name>
<evidence type="ECO:0000313" key="21">
    <source>
        <dbReference type="Proteomes" id="UP000652761"/>
    </source>
</evidence>
<evidence type="ECO:0000256" key="1">
    <source>
        <dbReference type="ARBA" id="ARBA00001711"/>
    </source>
</evidence>
<accession>A0A843U005</accession>
<comment type="caution">
    <text evidence="20">The sequence shown here is derived from an EMBL/GenBank/DDBJ whole genome shotgun (WGS) entry which is preliminary data.</text>
</comment>
<evidence type="ECO:0000256" key="16">
    <source>
        <dbReference type="ARBA" id="ARBA00082926"/>
    </source>
</evidence>
<dbReference type="InterPro" id="IPR013740">
    <property type="entry name" value="Redoxin"/>
</dbReference>
<evidence type="ECO:0000256" key="3">
    <source>
        <dbReference type="ARBA" id="ARBA00010505"/>
    </source>
</evidence>
<evidence type="ECO:0000256" key="15">
    <source>
        <dbReference type="ARBA" id="ARBA00081117"/>
    </source>
</evidence>
<comment type="subunit">
    <text evidence="4">Monomer.</text>
</comment>
<sequence>MALAAATLRRTAARALRGGAPRVDGAVGAGAWWSAARGFASTVLSVGSDIVEAAPGVSLQKARTWDEGVSSKFSTTPLRDIFKDKKVVIFGLPGAFTGVCSMQHVPSYKKNIGKFKAKGIDSVLCVAVNDPYVLNGWAEKLQAKDEIEFFGDFDGSFHKSLDLGLDLSAALLGHRSHRWSAYVVDGKVKALNIEKVPSEFKVSVCHFCGRWSAYVVDGKVKDPNVEKVPSEFKVSGADIRPVWACYLNRPIDPVCAGVGCFIWRLGSLIAWLDFCSVKTRSALSTRTEELLAVLSLVSRSLSGTAPLRHRRPRLRPSPLRRSPPISFMVSVGFRARVDLSGMPEKFSGQHFKRWQQRMKVWFTMVGLISLIESDPPVLDEKVPDSAKKVEEWKEKDSSSTFKTTKALWDEGPQV</sequence>
<keyword evidence="11" id="KW-0676">Redox-active center</keyword>
<dbReference type="InterPro" id="IPR036249">
    <property type="entry name" value="Thioredoxin-like_sf"/>
</dbReference>
<evidence type="ECO:0000256" key="7">
    <source>
        <dbReference type="ARBA" id="ARBA00022862"/>
    </source>
</evidence>
<feature type="domain" description="Thioredoxin" evidence="19">
    <location>
        <begin position="48"/>
        <end position="201"/>
    </location>
</feature>
<evidence type="ECO:0000259" key="19">
    <source>
        <dbReference type="PROSITE" id="PS51352"/>
    </source>
</evidence>
<dbReference type="GO" id="GO:0005759">
    <property type="term" value="C:mitochondrial matrix"/>
    <property type="evidence" value="ECO:0007669"/>
    <property type="project" value="UniProtKB-SubCell"/>
</dbReference>
<dbReference type="GO" id="GO:0034599">
    <property type="term" value="P:cellular response to oxidative stress"/>
    <property type="evidence" value="ECO:0007669"/>
    <property type="project" value="InterPro"/>
</dbReference>
<evidence type="ECO:0000256" key="9">
    <source>
        <dbReference type="ARBA" id="ARBA00023002"/>
    </source>
</evidence>
<comment type="catalytic activity">
    <reaction evidence="1">
        <text>[glutaredoxin]-dithiol + a hydroperoxide = [glutaredoxin]-disulfide + an alcohol + H2O</text>
        <dbReference type="Rhea" id="RHEA:62624"/>
        <dbReference type="Rhea" id="RHEA-COMP:10729"/>
        <dbReference type="Rhea" id="RHEA-COMP:10730"/>
        <dbReference type="ChEBI" id="CHEBI:15377"/>
        <dbReference type="ChEBI" id="CHEBI:29950"/>
        <dbReference type="ChEBI" id="CHEBI:30879"/>
        <dbReference type="ChEBI" id="CHEBI:35924"/>
        <dbReference type="ChEBI" id="CHEBI:50058"/>
        <dbReference type="EC" id="1.11.1.25"/>
    </reaction>
</comment>
<dbReference type="SUPFAM" id="SSF52833">
    <property type="entry name" value="Thioredoxin-like"/>
    <property type="match status" value="1"/>
</dbReference>
<evidence type="ECO:0000256" key="14">
    <source>
        <dbReference type="ARBA" id="ARBA00072389"/>
    </source>
</evidence>
<feature type="active site" description="Cysteine sulfenic acid (-SOH) intermediate" evidence="17">
    <location>
        <position position="100"/>
    </location>
</feature>
<evidence type="ECO:0000256" key="17">
    <source>
        <dbReference type="PIRSR" id="PIRSR637944-1"/>
    </source>
</evidence>
<evidence type="ECO:0000256" key="18">
    <source>
        <dbReference type="SAM" id="MobiDB-lite"/>
    </source>
</evidence>
<dbReference type="InterPro" id="IPR013766">
    <property type="entry name" value="Thioredoxin_domain"/>
</dbReference>
<dbReference type="CDD" id="cd03013">
    <property type="entry name" value="PRX5_like"/>
    <property type="match status" value="1"/>
</dbReference>
<keyword evidence="21" id="KW-1185">Reference proteome</keyword>
<proteinExistence type="inferred from homology"/>
<dbReference type="OrthoDB" id="1882547at2759"/>
<gene>
    <name evidence="20" type="ORF">Taro_006162</name>
</gene>
<keyword evidence="9" id="KW-0560">Oxidoreductase</keyword>
<evidence type="ECO:0000256" key="6">
    <source>
        <dbReference type="ARBA" id="ARBA00022559"/>
    </source>
</evidence>
<dbReference type="InterPro" id="IPR037944">
    <property type="entry name" value="PRX5-like"/>
</dbReference>
<evidence type="ECO:0000256" key="8">
    <source>
        <dbReference type="ARBA" id="ARBA00022946"/>
    </source>
</evidence>
<dbReference type="PANTHER" id="PTHR10430:SF34">
    <property type="entry name" value="PEROXIREDOXIN-2F, MITOCHONDRIAL"/>
    <property type="match status" value="1"/>
</dbReference>
<comment type="similarity">
    <text evidence="3">Belongs to the peroxiredoxin family. Prx5 subfamily.</text>
</comment>
<dbReference type="Pfam" id="PF08534">
    <property type="entry name" value="Redoxin"/>
    <property type="match status" value="1"/>
</dbReference>
<keyword evidence="10" id="KW-0496">Mitochondrion</keyword>
<dbReference type="Proteomes" id="UP000652761">
    <property type="component" value="Unassembled WGS sequence"/>
</dbReference>
<keyword evidence="7" id="KW-0049">Antioxidant</keyword>
<dbReference type="PROSITE" id="PS51352">
    <property type="entry name" value="THIOREDOXIN_2"/>
    <property type="match status" value="1"/>
</dbReference>
<evidence type="ECO:0000256" key="13">
    <source>
        <dbReference type="ARBA" id="ARBA00059321"/>
    </source>
</evidence>
<evidence type="ECO:0000256" key="2">
    <source>
        <dbReference type="ARBA" id="ARBA00004305"/>
    </source>
</evidence>
<dbReference type="AlphaFoldDB" id="A0A843U005"/>
<organism evidence="20 21">
    <name type="scientific">Colocasia esculenta</name>
    <name type="common">Wild taro</name>
    <name type="synonym">Arum esculentum</name>
    <dbReference type="NCBI Taxonomy" id="4460"/>
    <lineage>
        <taxon>Eukaryota</taxon>
        <taxon>Viridiplantae</taxon>
        <taxon>Streptophyta</taxon>
        <taxon>Embryophyta</taxon>
        <taxon>Tracheophyta</taxon>
        <taxon>Spermatophyta</taxon>
        <taxon>Magnoliopsida</taxon>
        <taxon>Liliopsida</taxon>
        <taxon>Araceae</taxon>
        <taxon>Aroideae</taxon>
        <taxon>Colocasieae</taxon>
        <taxon>Colocasia</taxon>
    </lineage>
</organism>
<dbReference type="GO" id="GO:0008379">
    <property type="term" value="F:thioredoxin peroxidase activity"/>
    <property type="evidence" value="ECO:0007669"/>
    <property type="project" value="InterPro"/>
</dbReference>
<keyword evidence="6" id="KW-0575">Peroxidase</keyword>
<dbReference type="EC" id="1.11.1.25" evidence="5"/>
<dbReference type="GO" id="GO:0045454">
    <property type="term" value="P:cell redox homeostasis"/>
    <property type="evidence" value="ECO:0007669"/>
    <property type="project" value="TreeGrafter"/>
</dbReference>
<evidence type="ECO:0000256" key="11">
    <source>
        <dbReference type="ARBA" id="ARBA00023284"/>
    </source>
</evidence>
<protein>
    <recommendedName>
        <fullName evidence="14">Peroxiredoxin-2F, mitochondrial</fullName>
        <ecNumber evidence="5">1.11.1.25</ecNumber>
    </recommendedName>
    <alternativeName>
        <fullName evidence="12">Glutaredoxin-dependent peroxiredoxin</fullName>
    </alternativeName>
    <alternativeName>
        <fullName evidence="16">Peroxiredoxin IIF</fullName>
    </alternativeName>
    <alternativeName>
        <fullName evidence="15">Thioredoxin peroxidase 2F</fullName>
    </alternativeName>
</protein>
<comment type="subcellular location">
    <subcellularLocation>
        <location evidence="2">Mitochondrion matrix</location>
    </subcellularLocation>
</comment>
<comment type="function">
    <text evidence="13">Thiol-specific peroxidase that catalyzes the reduction of hydrogen peroxide and organic hydroperoxides to water and alcohols, respectively. Plays a role in cell protection against oxidative stress by detoxifying peroxides. Reduces preferentially hydrogen peroxide rather than alkyl peroxides. May be involved in mitochondrial redox homeostasis.</text>
</comment>
<dbReference type="GO" id="GO:0042744">
    <property type="term" value="P:hydrogen peroxide catabolic process"/>
    <property type="evidence" value="ECO:0007669"/>
    <property type="project" value="TreeGrafter"/>
</dbReference>
<dbReference type="EMBL" id="NMUH01000180">
    <property type="protein sequence ID" value="MQL73829.1"/>
    <property type="molecule type" value="Genomic_DNA"/>
</dbReference>